<name>A0A2H4VSY8_9EURY</name>
<protein>
    <submittedName>
        <fullName evidence="1">Uncharacterized protein</fullName>
    </submittedName>
</protein>
<accession>A0A2H4VSY8</accession>
<dbReference type="EMBL" id="CP017768">
    <property type="protein sequence ID" value="AUB61196.1"/>
    <property type="molecule type" value="Genomic_DNA"/>
</dbReference>
<keyword evidence="2" id="KW-1185">Reference proteome</keyword>
<organism evidence="1 2">
    <name type="scientific">Methanobacterium subterraneum</name>
    <dbReference type="NCBI Taxonomy" id="59277"/>
    <lineage>
        <taxon>Archaea</taxon>
        <taxon>Methanobacteriati</taxon>
        <taxon>Methanobacteriota</taxon>
        <taxon>Methanomada group</taxon>
        <taxon>Methanobacteria</taxon>
        <taxon>Methanobacteriales</taxon>
        <taxon>Methanobacteriaceae</taxon>
        <taxon>Methanobacterium</taxon>
    </lineage>
</organism>
<sequence length="66" mass="7455">MLNIINCYMNINFIPVLAHIIGNSEFGDPMTKAIFAAVQSGGFNKLPPQKIFNIHQIAIKQLWLKK</sequence>
<evidence type="ECO:0000313" key="1">
    <source>
        <dbReference type="EMBL" id="AUB61196.1"/>
    </source>
</evidence>
<gene>
    <name evidence="1" type="ORF">BK009_11265</name>
</gene>
<dbReference type="AlphaFoldDB" id="A0A2H4VSY8"/>
<evidence type="ECO:0000313" key="2">
    <source>
        <dbReference type="Proteomes" id="UP000232631"/>
    </source>
</evidence>
<reference evidence="1 2" key="1">
    <citation type="submission" date="2016-10" db="EMBL/GenBank/DDBJ databases">
        <title>Comparative genomics between deep and shallow subseafloor isolates.</title>
        <authorList>
            <person name="Ishii S."/>
            <person name="Miller J.R."/>
            <person name="Sutton G."/>
            <person name="Suzuki S."/>
            <person name="Methe B."/>
            <person name="Inagaki F."/>
            <person name="Imachi H."/>
        </authorList>
    </citation>
    <scope>NUCLEOTIDE SEQUENCE [LARGE SCALE GENOMIC DNA]</scope>
    <source>
        <strain evidence="1 2">A8p</strain>
    </source>
</reference>
<proteinExistence type="predicted"/>
<dbReference type="Proteomes" id="UP000232631">
    <property type="component" value="Chromosome"/>
</dbReference>
<dbReference type="KEGG" id="msub:BK009_11265"/>